<accession>A0A3B0YIE8</accession>
<dbReference type="AlphaFoldDB" id="A0A3B0YIE8"/>
<organism evidence="1">
    <name type="scientific">hydrothermal vent metagenome</name>
    <dbReference type="NCBI Taxonomy" id="652676"/>
    <lineage>
        <taxon>unclassified sequences</taxon>
        <taxon>metagenomes</taxon>
        <taxon>ecological metagenomes</taxon>
    </lineage>
</organism>
<protein>
    <submittedName>
        <fullName evidence="1">Uncharacterized protein</fullName>
    </submittedName>
</protein>
<name>A0A3B0YIE8_9ZZZZ</name>
<gene>
    <name evidence="1" type="ORF">MNBD_GAMMA09-2046</name>
</gene>
<reference evidence="1" key="1">
    <citation type="submission" date="2018-06" db="EMBL/GenBank/DDBJ databases">
        <authorList>
            <person name="Zhirakovskaya E."/>
        </authorList>
    </citation>
    <scope>NUCLEOTIDE SEQUENCE</scope>
</reference>
<sequence>MMTPMFTGNNTHLNLDSPELRDVTSTARLFNFRRPVYMVSEVWDDCVELMAAEDGRYDELAVLQRLRHVLFMAASALHGRVEDLQYEFRVYRVANGALHGQRQPEPVTLHLSAHKDEHNRPVITISFPIE</sequence>
<evidence type="ECO:0000313" key="1">
    <source>
        <dbReference type="EMBL" id="VAW68624.1"/>
    </source>
</evidence>
<proteinExistence type="predicted"/>
<dbReference type="EMBL" id="UOFI01000135">
    <property type="protein sequence ID" value="VAW68624.1"/>
    <property type="molecule type" value="Genomic_DNA"/>
</dbReference>